<keyword evidence="1" id="KW-0732">Signal</keyword>
<reference evidence="2 3" key="1">
    <citation type="journal article" date="2021" name="Microorganisms">
        <title>Acidisoma silvae sp. nov. and Acidisomacellulosilytica sp. nov., Two Acidophilic Bacteria Isolated from Decaying Wood, Hydrolyzing Cellulose and Producing Poly-3-hydroxybutyrate.</title>
        <authorList>
            <person name="Mieszkin S."/>
            <person name="Pouder E."/>
            <person name="Uroz S."/>
            <person name="Simon-Colin C."/>
            <person name="Alain K."/>
        </authorList>
    </citation>
    <scope>NUCLEOTIDE SEQUENCE [LARGE SCALE GENOMIC DNA]</scope>
    <source>
        <strain evidence="2 3">HW T5.17</strain>
    </source>
</reference>
<dbReference type="RefSeq" id="WP_227306362.1">
    <property type="nucleotide sequence ID" value="NZ_JAESVA010000002.1"/>
</dbReference>
<dbReference type="InterPro" id="IPR014558">
    <property type="entry name" value="UCP029720"/>
</dbReference>
<dbReference type="Proteomes" id="UP000721844">
    <property type="component" value="Unassembled WGS sequence"/>
</dbReference>
<keyword evidence="3" id="KW-1185">Reference proteome</keyword>
<dbReference type="PANTHER" id="PTHR39335:SF1">
    <property type="entry name" value="BLL4220 PROTEIN"/>
    <property type="match status" value="1"/>
</dbReference>
<dbReference type="PIRSF" id="PIRSF029720">
    <property type="entry name" value="UCP029720"/>
    <property type="match status" value="1"/>
</dbReference>
<evidence type="ECO:0000256" key="1">
    <source>
        <dbReference type="SAM" id="SignalP"/>
    </source>
</evidence>
<dbReference type="GO" id="GO:0043448">
    <property type="term" value="P:alkane catabolic process"/>
    <property type="evidence" value="ECO:0007669"/>
    <property type="project" value="TreeGrafter"/>
</dbReference>
<feature type="signal peptide" evidence="1">
    <location>
        <begin position="1"/>
        <end position="20"/>
    </location>
</feature>
<organism evidence="2 3">
    <name type="scientific">Acidisoma cellulosilyticum</name>
    <dbReference type="NCBI Taxonomy" id="2802395"/>
    <lineage>
        <taxon>Bacteria</taxon>
        <taxon>Pseudomonadati</taxon>
        <taxon>Pseudomonadota</taxon>
        <taxon>Alphaproteobacteria</taxon>
        <taxon>Acetobacterales</taxon>
        <taxon>Acidocellaceae</taxon>
        <taxon>Acidisoma</taxon>
    </lineage>
</organism>
<comment type="caution">
    <text evidence="2">The sequence shown here is derived from an EMBL/GenBank/DDBJ whole genome shotgun (WGS) entry which is preliminary data.</text>
</comment>
<accession>A0A963YZ40</accession>
<evidence type="ECO:0000313" key="2">
    <source>
        <dbReference type="EMBL" id="MCB8879739.1"/>
    </source>
</evidence>
<dbReference type="PANTHER" id="PTHR39335">
    <property type="entry name" value="BLL4220 PROTEIN"/>
    <property type="match status" value="1"/>
</dbReference>
<gene>
    <name evidence="2" type="ORF">ACELLULO517_05800</name>
</gene>
<proteinExistence type="predicted"/>
<dbReference type="Pfam" id="PF03640">
    <property type="entry name" value="Lipoprotein_15"/>
    <property type="match status" value="2"/>
</dbReference>
<dbReference type="InterPro" id="IPR005297">
    <property type="entry name" value="Lipoprotein_repeat"/>
</dbReference>
<evidence type="ECO:0000313" key="3">
    <source>
        <dbReference type="Proteomes" id="UP000721844"/>
    </source>
</evidence>
<dbReference type="EMBL" id="JAESVA010000002">
    <property type="protein sequence ID" value="MCB8879739.1"/>
    <property type="molecule type" value="Genomic_DNA"/>
</dbReference>
<feature type="chain" id="PRO_5037790487" description="Lipoprotein with Yx(FWY)xxD motif" evidence="1">
    <location>
        <begin position="21"/>
        <end position="137"/>
    </location>
</feature>
<evidence type="ECO:0008006" key="4">
    <source>
        <dbReference type="Google" id="ProtNLM"/>
    </source>
</evidence>
<name>A0A963YZ40_9PROT</name>
<sequence>MKCLLLAASALLFVAPLAFAGSLPFSSAKTAKGAVLADAKGMTLYIYDKDSKGLSNCYGDCAEDWPPFLAKAGAEPSGPYALVTRKDGQKQWAYNGMPLYFWEDDTARGQATGDGVAGVWHVVRSTTQASSSGGGSW</sequence>
<protein>
    <recommendedName>
        <fullName evidence="4">Lipoprotein with Yx(FWY)xxD motif</fullName>
    </recommendedName>
</protein>
<dbReference type="AlphaFoldDB" id="A0A963YZ40"/>